<dbReference type="Gene3D" id="2.60.120.10">
    <property type="entry name" value="Jelly Rolls"/>
    <property type="match status" value="1"/>
</dbReference>
<dbReference type="InterPro" id="IPR018060">
    <property type="entry name" value="HTH_AraC"/>
</dbReference>
<evidence type="ECO:0000313" key="5">
    <source>
        <dbReference type="EMBL" id="SHJ98025.1"/>
    </source>
</evidence>
<name>A0A1M6NQP9_9FIRM</name>
<dbReference type="Pfam" id="PF12833">
    <property type="entry name" value="HTH_18"/>
    <property type="match status" value="1"/>
</dbReference>
<dbReference type="EMBL" id="FRAC01000008">
    <property type="protein sequence ID" value="SHJ98025.1"/>
    <property type="molecule type" value="Genomic_DNA"/>
</dbReference>
<dbReference type="GO" id="GO:0003700">
    <property type="term" value="F:DNA-binding transcription factor activity"/>
    <property type="evidence" value="ECO:0007669"/>
    <property type="project" value="InterPro"/>
</dbReference>
<dbReference type="PRINTS" id="PR00032">
    <property type="entry name" value="HTHARAC"/>
</dbReference>
<dbReference type="PANTHER" id="PTHR43280:SF28">
    <property type="entry name" value="HTH-TYPE TRANSCRIPTIONAL ACTIVATOR RHAS"/>
    <property type="match status" value="1"/>
</dbReference>
<dbReference type="InterPro" id="IPR009057">
    <property type="entry name" value="Homeodomain-like_sf"/>
</dbReference>
<dbReference type="OrthoDB" id="9791615at2"/>
<evidence type="ECO:0000259" key="4">
    <source>
        <dbReference type="PROSITE" id="PS01124"/>
    </source>
</evidence>
<keyword evidence="6" id="KW-1185">Reference proteome</keyword>
<dbReference type="Gene3D" id="1.10.10.60">
    <property type="entry name" value="Homeodomain-like"/>
    <property type="match status" value="2"/>
</dbReference>
<gene>
    <name evidence="5" type="ORF">SAMN02745136_01406</name>
</gene>
<dbReference type="InterPro" id="IPR037923">
    <property type="entry name" value="HTH-like"/>
</dbReference>
<feature type="domain" description="HTH araC/xylS-type" evidence="4">
    <location>
        <begin position="199"/>
        <end position="297"/>
    </location>
</feature>
<dbReference type="CDD" id="cd02208">
    <property type="entry name" value="cupin_RmlC-like"/>
    <property type="match status" value="1"/>
</dbReference>
<evidence type="ECO:0000256" key="3">
    <source>
        <dbReference type="ARBA" id="ARBA00023163"/>
    </source>
</evidence>
<evidence type="ECO:0000256" key="2">
    <source>
        <dbReference type="ARBA" id="ARBA00023125"/>
    </source>
</evidence>
<dbReference type="AlphaFoldDB" id="A0A1M6NQP9"/>
<dbReference type="SUPFAM" id="SSF51215">
    <property type="entry name" value="Regulatory protein AraC"/>
    <property type="match status" value="1"/>
</dbReference>
<dbReference type="STRING" id="1121322.SAMN02745136_01406"/>
<dbReference type="RefSeq" id="WP_073274240.1">
    <property type="nucleotide sequence ID" value="NZ_FRAC01000008.1"/>
</dbReference>
<dbReference type="PROSITE" id="PS01124">
    <property type="entry name" value="HTH_ARAC_FAMILY_2"/>
    <property type="match status" value="1"/>
</dbReference>
<protein>
    <submittedName>
        <fullName evidence="5">AraC-type DNA-binding protein</fullName>
    </submittedName>
</protein>
<dbReference type="Proteomes" id="UP000184386">
    <property type="component" value="Unassembled WGS sequence"/>
</dbReference>
<reference evidence="5 6" key="1">
    <citation type="submission" date="2016-11" db="EMBL/GenBank/DDBJ databases">
        <authorList>
            <person name="Jaros S."/>
            <person name="Januszkiewicz K."/>
            <person name="Wedrychowicz H."/>
        </authorList>
    </citation>
    <scope>NUCLEOTIDE SEQUENCE [LARGE SCALE GENOMIC DNA]</scope>
    <source>
        <strain evidence="5 6">DSM 15929</strain>
    </source>
</reference>
<keyword evidence="2 5" id="KW-0238">DNA-binding</keyword>
<dbReference type="InterPro" id="IPR014710">
    <property type="entry name" value="RmlC-like_jellyroll"/>
</dbReference>
<dbReference type="GO" id="GO:0043565">
    <property type="term" value="F:sequence-specific DNA binding"/>
    <property type="evidence" value="ECO:0007669"/>
    <property type="project" value="InterPro"/>
</dbReference>
<sequence length="301" mass="35243">MQSLGYNESKQRGTFDFPIEFYHIDKNHPQYIMSYHWHVEYEIIRILEGSFYVSLDEREYQAQKGDILILNSGTLHGGTPKDCIYQCIVFDMNMLLKKENVCNVYIKDIMSHKHMIREYYPSCCRGAASIPSEGPAPKEEALRQQLDCLFDTLNERAPGYELIIQGLLYLILGSITINHFYTRDSLDTQRNHKRIHLLKQVLELMEESYQSILTLEQLSKAAGMSPKYFCRFFHEMTHKSPFEYLNNYRVERAGYQLLATEDSITEIAYACGFNDLSYFIKMFKRYKGITPAKYRKLNSSG</sequence>
<dbReference type="InterPro" id="IPR003313">
    <property type="entry name" value="AraC-bd"/>
</dbReference>
<accession>A0A1M6NQP9</accession>
<evidence type="ECO:0000313" key="6">
    <source>
        <dbReference type="Proteomes" id="UP000184386"/>
    </source>
</evidence>
<proteinExistence type="predicted"/>
<dbReference type="SMART" id="SM00342">
    <property type="entry name" value="HTH_ARAC"/>
    <property type="match status" value="1"/>
</dbReference>
<dbReference type="PANTHER" id="PTHR43280">
    <property type="entry name" value="ARAC-FAMILY TRANSCRIPTIONAL REGULATOR"/>
    <property type="match status" value="1"/>
</dbReference>
<dbReference type="Pfam" id="PF02311">
    <property type="entry name" value="AraC_binding"/>
    <property type="match status" value="1"/>
</dbReference>
<dbReference type="SUPFAM" id="SSF46689">
    <property type="entry name" value="Homeodomain-like"/>
    <property type="match status" value="2"/>
</dbReference>
<keyword evidence="1" id="KW-0805">Transcription regulation</keyword>
<dbReference type="InterPro" id="IPR020449">
    <property type="entry name" value="Tscrpt_reg_AraC-type_HTH"/>
</dbReference>
<organism evidence="5 6">
    <name type="scientific">Anaerocolumna jejuensis DSM 15929</name>
    <dbReference type="NCBI Taxonomy" id="1121322"/>
    <lineage>
        <taxon>Bacteria</taxon>
        <taxon>Bacillati</taxon>
        <taxon>Bacillota</taxon>
        <taxon>Clostridia</taxon>
        <taxon>Lachnospirales</taxon>
        <taxon>Lachnospiraceae</taxon>
        <taxon>Anaerocolumna</taxon>
    </lineage>
</organism>
<evidence type="ECO:0000256" key="1">
    <source>
        <dbReference type="ARBA" id="ARBA00023015"/>
    </source>
</evidence>
<keyword evidence="3" id="KW-0804">Transcription</keyword>